<sequence>MKKFALPVVCAVALSCLNVPAAHAQEPEPLSTQAACAYPGLKVESGTMDWGIKQSWRRYVTGNIAKGKWQASSNITQVGSPNSSDFVFRMPIAAESTRILLNSDNTVNAADIATVPLAIRFDGHKGALQSTMISPYFHVTGDKAYPGTSYVGYYVPGKGMTDYTPHDRVAANRVEGRDTFGVGTANWQRNGNTLTLTTAGTKVTPKPGTKSQGTDLTVEGVDIVFMGIYNDSYNPELDNATIRLTVSDTCWTEAEAAEIKKADSGFYAVGRGEPSRLNSETAAILDRFEPFGEAPKPQQPTPSNPSATATTTVTTTVTTSQKPPTHSNKSSSGSSSLGERTEDDYKKGFASIREVWSSILAVIATLGLVGVLGKLLYDGIKMFQPNR</sequence>
<evidence type="ECO:0000256" key="3">
    <source>
        <dbReference type="SAM" id="SignalP"/>
    </source>
</evidence>
<reference evidence="6" key="2">
    <citation type="submission" date="2015-05" db="EMBL/GenBank/DDBJ databases">
        <title>Complete genome sequence of Corynebacterium mustelae DSM 45274, isolated from various tissues of a male ferret with lethal sepsis.</title>
        <authorList>
            <person name="Ruckert C."/>
            <person name="Albersmeier A."/>
            <person name="Winkler A."/>
            <person name="Tauch A."/>
        </authorList>
    </citation>
    <scope>NUCLEOTIDE SEQUENCE [LARGE SCALE GENOMIC DNA]</scope>
    <source>
        <strain evidence="6">DSM 45274</strain>
    </source>
</reference>
<keyword evidence="2" id="KW-0812">Transmembrane</keyword>
<reference evidence="5 6" key="1">
    <citation type="journal article" date="2015" name="Genome Announc.">
        <title>Complete Genome Sequence of the Type Strain Corynebacterium mustelae DSM 45274, Isolated from Various Tissues of a Male Ferret with Lethal Sepsis.</title>
        <authorList>
            <person name="Ruckert C."/>
            <person name="Eimer J."/>
            <person name="Winkler A."/>
            <person name="Tauch A."/>
        </authorList>
    </citation>
    <scope>NUCLEOTIDE SEQUENCE [LARGE SCALE GENOMIC DNA]</scope>
    <source>
        <strain evidence="5 6">DSM 45274</strain>
    </source>
</reference>
<dbReference type="RefSeq" id="WP_052844497.1">
    <property type="nucleotide sequence ID" value="NZ_CP011542.1"/>
</dbReference>
<accession>A0A0G3GWP6</accession>
<keyword evidence="3" id="KW-0732">Signal</keyword>
<evidence type="ECO:0000256" key="1">
    <source>
        <dbReference type="SAM" id="MobiDB-lite"/>
    </source>
</evidence>
<dbReference type="InterPro" id="IPR007331">
    <property type="entry name" value="Htaa"/>
</dbReference>
<dbReference type="Proteomes" id="UP000035199">
    <property type="component" value="Chromosome"/>
</dbReference>
<feature type="domain" description="Htaa" evidence="4">
    <location>
        <begin position="45"/>
        <end position="203"/>
    </location>
</feature>
<dbReference type="KEGG" id="cmv:CMUST_03055"/>
<evidence type="ECO:0000313" key="5">
    <source>
        <dbReference type="EMBL" id="AKK04955.1"/>
    </source>
</evidence>
<feature type="compositionally biased region" description="Low complexity" evidence="1">
    <location>
        <begin position="304"/>
        <end position="336"/>
    </location>
</feature>
<dbReference type="EMBL" id="CP011542">
    <property type="protein sequence ID" value="AKK04955.1"/>
    <property type="molecule type" value="Genomic_DNA"/>
</dbReference>
<feature type="region of interest" description="Disordered" evidence="1">
    <location>
        <begin position="291"/>
        <end position="341"/>
    </location>
</feature>
<name>A0A0G3GWP6_9CORY</name>
<dbReference type="STRING" id="571915.CMUST_03055"/>
<feature type="chain" id="PRO_5005184339" evidence="3">
    <location>
        <begin position="25"/>
        <end position="387"/>
    </location>
</feature>
<dbReference type="PROSITE" id="PS51257">
    <property type="entry name" value="PROKAR_LIPOPROTEIN"/>
    <property type="match status" value="1"/>
</dbReference>
<keyword evidence="6" id="KW-1185">Reference proteome</keyword>
<dbReference type="OrthoDB" id="7210788at2"/>
<gene>
    <name evidence="5" type="ORF">CMUST_03055</name>
</gene>
<dbReference type="PATRIC" id="fig|571915.4.peg.644"/>
<evidence type="ECO:0000256" key="2">
    <source>
        <dbReference type="SAM" id="Phobius"/>
    </source>
</evidence>
<keyword evidence="2" id="KW-1133">Transmembrane helix</keyword>
<organism evidence="5 6">
    <name type="scientific">Corynebacterium mustelae</name>
    <dbReference type="NCBI Taxonomy" id="571915"/>
    <lineage>
        <taxon>Bacteria</taxon>
        <taxon>Bacillati</taxon>
        <taxon>Actinomycetota</taxon>
        <taxon>Actinomycetes</taxon>
        <taxon>Mycobacteriales</taxon>
        <taxon>Corynebacteriaceae</taxon>
        <taxon>Corynebacterium</taxon>
    </lineage>
</organism>
<dbReference type="Pfam" id="PF04213">
    <property type="entry name" value="HtaA"/>
    <property type="match status" value="1"/>
</dbReference>
<feature type="signal peptide" evidence="3">
    <location>
        <begin position="1"/>
        <end position="24"/>
    </location>
</feature>
<proteinExistence type="predicted"/>
<protein>
    <submittedName>
        <fullName evidence="5">Htaa protein</fullName>
    </submittedName>
</protein>
<feature type="transmembrane region" description="Helical" evidence="2">
    <location>
        <begin position="355"/>
        <end position="377"/>
    </location>
</feature>
<evidence type="ECO:0000313" key="6">
    <source>
        <dbReference type="Proteomes" id="UP000035199"/>
    </source>
</evidence>
<dbReference type="AlphaFoldDB" id="A0A0G3GWP6"/>
<evidence type="ECO:0000259" key="4">
    <source>
        <dbReference type="Pfam" id="PF04213"/>
    </source>
</evidence>
<keyword evidence="2" id="KW-0472">Membrane</keyword>